<reference evidence="3 4" key="1">
    <citation type="submission" date="2021-06" db="EMBL/GenBank/DDBJ databases">
        <authorList>
            <person name="Sun Q."/>
            <person name="Li D."/>
        </authorList>
    </citation>
    <scope>NUCLEOTIDE SEQUENCE [LARGE SCALE GENOMIC DNA]</scope>
    <source>
        <strain evidence="3 4">MSJ-4</strain>
    </source>
</reference>
<keyword evidence="4" id="KW-1185">Reference proteome</keyword>
<dbReference type="RefSeq" id="WP_216457781.1">
    <property type="nucleotide sequence ID" value="NZ_JAHLQL010000006.1"/>
</dbReference>
<dbReference type="Proteomes" id="UP000736583">
    <property type="component" value="Unassembled WGS sequence"/>
</dbReference>
<evidence type="ECO:0000313" key="4">
    <source>
        <dbReference type="Proteomes" id="UP000736583"/>
    </source>
</evidence>
<accession>A0ABS6F3J9</accession>
<feature type="domain" description="AB hydrolase-1" evidence="2">
    <location>
        <begin position="144"/>
        <end position="243"/>
    </location>
</feature>
<dbReference type="InterPro" id="IPR000073">
    <property type="entry name" value="AB_hydrolase_1"/>
</dbReference>
<feature type="transmembrane region" description="Helical" evidence="1">
    <location>
        <begin position="73"/>
        <end position="96"/>
    </location>
</feature>
<protein>
    <submittedName>
        <fullName evidence="3">Alpha/beta hydrolase</fullName>
    </submittedName>
</protein>
<feature type="transmembrane region" description="Helical" evidence="1">
    <location>
        <begin position="17"/>
        <end position="36"/>
    </location>
</feature>
<comment type="caution">
    <text evidence="3">The sequence shown here is derived from an EMBL/GenBank/DDBJ whole genome shotgun (WGS) entry which is preliminary data.</text>
</comment>
<keyword evidence="1" id="KW-0472">Membrane</keyword>
<keyword evidence="1" id="KW-0812">Transmembrane</keyword>
<sequence length="352" mass="39409">MELLNVKKVSWNNIKNNVICGIIMTDCAILISYLGSERAQNIAFGILIISIVVAAIYFLSLNMIKHKGKKVKISVSILLAVVSGIMFGGASIYTLAPTQLFYPHFDKESYDKLQKYEQVEELKIQKESYELGGWFLHNGSGKAPLVIYYGGNGENASTRMLTILEKENLQELFSEYNIAIIDYPGYGKSKGTPPSESSLKEMGIAAFEALSEREDVDADNIVLMGYSIGTGVANYVASERNSRGLLLIAPYADGYDLYNQFAGVFYGPMRLLVAFPMESVQFAEQITVQPMLLASKSDEMVRYESSVRLSKAYQCGVRFETIEDIKHNEFWGSNIVQQYIKEYLEEVHSNAE</sequence>
<keyword evidence="3" id="KW-0378">Hydrolase</keyword>
<dbReference type="EMBL" id="JAHLQL010000006">
    <property type="protein sequence ID" value="MBU5593102.1"/>
    <property type="molecule type" value="Genomic_DNA"/>
</dbReference>
<name>A0ABS6F3J9_9CLOT</name>
<evidence type="ECO:0000256" key="1">
    <source>
        <dbReference type="SAM" id="Phobius"/>
    </source>
</evidence>
<dbReference type="Pfam" id="PF00561">
    <property type="entry name" value="Abhydrolase_1"/>
    <property type="match status" value="1"/>
</dbReference>
<organism evidence="3 4">
    <name type="scientific">Clostridium simiarum</name>
    <dbReference type="NCBI Taxonomy" id="2841506"/>
    <lineage>
        <taxon>Bacteria</taxon>
        <taxon>Bacillati</taxon>
        <taxon>Bacillota</taxon>
        <taxon>Clostridia</taxon>
        <taxon>Eubacteriales</taxon>
        <taxon>Clostridiaceae</taxon>
        <taxon>Clostridium</taxon>
    </lineage>
</organism>
<evidence type="ECO:0000259" key="2">
    <source>
        <dbReference type="Pfam" id="PF00561"/>
    </source>
</evidence>
<keyword evidence="1" id="KW-1133">Transmembrane helix</keyword>
<proteinExistence type="predicted"/>
<dbReference type="PANTHER" id="PTHR12277">
    <property type="entry name" value="ALPHA/BETA HYDROLASE DOMAIN-CONTAINING PROTEIN"/>
    <property type="match status" value="1"/>
</dbReference>
<gene>
    <name evidence="3" type="ORF">KQI89_15240</name>
</gene>
<dbReference type="GO" id="GO:0016787">
    <property type="term" value="F:hydrolase activity"/>
    <property type="evidence" value="ECO:0007669"/>
    <property type="project" value="UniProtKB-KW"/>
</dbReference>
<feature type="transmembrane region" description="Helical" evidence="1">
    <location>
        <begin position="42"/>
        <end position="61"/>
    </location>
</feature>
<evidence type="ECO:0000313" key="3">
    <source>
        <dbReference type="EMBL" id="MBU5593102.1"/>
    </source>
</evidence>